<gene>
    <name evidence="1" type="ORF">CRENPOLYSF1_610036</name>
</gene>
<dbReference type="OrthoDB" id="7365244at2"/>
<evidence type="ECO:0000313" key="1">
    <source>
        <dbReference type="EMBL" id="SJM94980.1"/>
    </source>
</evidence>
<dbReference type="EMBL" id="FUKI01000139">
    <property type="protein sequence ID" value="SJM94980.1"/>
    <property type="molecule type" value="Genomic_DNA"/>
</dbReference>
<dbReference type="Proteomes" id="UP000195667">
    <property type="component" value="Unassembled WGS sequence"/>
</dbReference>
<dbReference type="GO" id="GO:0003677">
    <property type="term" value="F:DNA binding"/>
    <property type="evidence" value="ECO:0007669"/>
    <property type="project" value="InterPro"/>
</dbReference>
<organism evidence="1 2">
    <name type="scientific">Crenothrix polyspora</name>
    <dbReference type="NCBI Taxonomy" id="360316"/>
    <lineage>
        <taxon>Bacteria</taxon>
        <taxon>Pseudomonadati</taxon>
        <taxon>Pseudomonadota</taxon>
        <taxon>Gammaproteobacteria</taxon>
        <taxon>Methylococcales</taxon>
        <taxon>Crenotrichaceae</taxon>
        <taxon>Crenothrix</taxon>
    </lineage>
</organism>
<dbReference type="InterPro" id="IPR001387">
    <property type="entry name" value="Cro/C1-type_HTH"/>
</dbReference>
<keyword evidence="2" id="KW-1185">Reference proteome</keyword>
<evidence type="ECO:0000313" key="2">
    <source>
        <dbReference type="Proteomes" id="UP000195667"/>
    </source>
</evidence>
<dbReference type="InterPro" id="IPR010982">
    <property type="entry name" value="Lambda_DNA-bd_dom_sf"/>
</dbReference>
<reference evidence="2" key="1">
    <citation type="submission" date="2017-02" db="EMBL/GenBank/DDBJ databases">
        <authorList>
            <person name="Daims H."/>
        </authorList>
    </citation>
    <scope>NUCLEOTIDE SEQUENCE [LARGE SCALE GENOMIC DNA]</scope>
</reference>
<dbReference type="SUPFAM" id="SSF47413">
    <property type="entry name" value="lambda repressor-like DNA-binding domains"/>
    <property type="match status" value="1"/>
</dbReference>
<dbReference type="Gene3D" id="1.10.260.40">
    <property type="entry name" value="lambda repressor-like DNA-binding domains"/>
    <property type="match status" value="1"/>
</dbReference>
<dbReference type="RefSeq" id="WP_087144579.1">
    <property type="nucleotide sequence ID" value="NZ_FUKI01000139.1"/>
</dbReference>
<name>A0A1R4HGI7_9GAMM</name>
<sequence length="145" mass="16771">MYHYTECGLNNIYLVNGWHEIDTPYGKAVSFTNAEGLDKAIAHYLITHKPRLTGSEFRFLRKTLGFSQLRLAVLIGNTEQAVALWEKKGNIPKWASNVLRKIVGEYLDENYKLLDILERFSDLDKPDFKAEMKFEESQAQWKEAA</sequence>
<evidence type="ECO:0008006" key="3">
    <source>
        <dbReference type="Google" id="ProtNLM"/>
    </source>
</evidence>
<dbReference type="AlphaFoldDB" id="A0A1R4HGI7"/>
<proteinExistence type="predicted"/>
<accession>A0A1R4HGI7</accession>
<dbReference type="CDD" id="cd00093">
    <property type="entry name" value="HTH_XRE"/>
    <property type="match status" value="1"/>
</dbReference>
<protein>
    <recommendedName>
        <fullName evidence="3">Transcriptional regulator</fullName>
    </recommendedName>
</protein>